<sequence length="182" mass="19204">MFRMRGTYATALALVLALTGCTNLVDSDPQLPADASKTAAPAVGNSDVLLFYPRVDPGPKNTDTRSPAELVRAGEHPLQDAKPGTEKVLVSKKFTGSGHFGFARPGPDTYLWILISCSRSTPTDIQTFDEQGSITARYAYPSCSSVPSGGATLDSSGVRGTISVDSGVDVTLSVISARRTRH</sequence>
<organism evidence="2 3">
    <name type="scientific">Paeniglutamicibacter cryotolerans</name>
    <dbReference type="NCBI Taxonomy" id="670079"/>
    <lineage>
        <taxon>Bacteria</taxon>
        <taxon>Bacillati</taxon>
        <taxon>Actinomycetota</taxon>
        <taxon>Actinomycetes</taxon>
        <taxon>Micrococcales</taxon>
        <taxon>Micrococcaceae</taxon>
        <taxon>Paeniglutamicibacter</taxon>
    </lineage>
</organism>
<evidence type="ECO:0000313" key="3">
    <source>
        <dbReference type="Proteomes" id="UP000523000"/>
    </source>
</evidence>
<name>A0A839QDE8_9MICC</name>
<dbReference type="Proteomes" id="UP000523000">
    <property type="component" value="Unassembled WGS sequence"/>
</dbReference>
<feature type="chain" id="PRO_5039307635" description="Lipoprotein" evidence="1">
    <location>
        <begin position="25"/>
        <end position="182"/>
    </location>
</feature>
<dbReference type="EMBL" id="JACHVS010000001">
    <property type="protein sequence ID" value="MBB2994169.1"/>
    <property type="molecule type" value="Genomic_DNA"/>
</dbReference>
<evidence type="ECO:0000256" key="1">
    <source>
        <dbReference type="SAM" id="SignalP"/>
    </source>
</evidence>
<dbReference type="AlphaFoldDB" id="A0A839QDE8"/>
<evidence type="ECO:0008006" key="4">
    <source>
        <dbReference type="Google" id="ProtNLM"/>
    </source>
</evidence>
<keyword evidence="3" id="KW-1185">Reference proteome</keyword>
<gene>
    <name evidence="2" type="ORF">E9229_000360</name>
</gene>
<evidence type="ECO:0000313" key="2">
    <source>
        <dbReference type="EMBL" id="MBB2994169.1"/>
    </source>
</evidence>
<dbReference type="PROSITE" id="PS51257">
    <property type="entry name" value="PROKAR_LIPOPROTEIN"/>
    <property type="match status" value="1"/>
</dbReference>
<proteinExistence type="predicted"/>
<protein>
    <recommendedName>
        <fullName evidence="4">Lipoprotein</fullName>
    </recommendedName>
</protein>
<comment type="caution">
    <text evidence="2">The sequence shown here is derived from an EMBL/GenBank/DDBJ whole genome shotgun (WGS) entry which is preliminary data.</text>
</comment>
<feature type="signal peptide" evidence="1">
    <location>
        <begin position="1"/>
        <end position="24"/>
    </location>
</feature>
<accession>A0A839QDE8</accession>
<reference evidence="2 3" key="1">
    <citation type="submission" date="2020-08" db="EMBL/GenBank/DDBJ databases">
        <title>Sequencing the genomes of 1000 actinobacteria strains.</title>
        <authorList>
            <person name="Klenk H.-P."/>
        </authorList>
    </citation>
    <scope>NUCLEOTIDE SEQUENCE [LARGE SCALE GENOMIC DNA]</scope>
    <source>
        <strain evidence="2 3">DSM 22826</strain>
    </source>
</reference>
<keyword evidence="1" id="KW-0732">Signal</keyword>